<dbReference type="Proteomes" id="UP000001357">
    <property type="component" value="Unassembled WGS sequence"/>
</dbReference>
<dbReference type="KEGG" id="mbr:MONBRDRAFT_776"/>
<evidence type="ECO:0000313" key="1">
    <source>
        <dbReference type="EMBL" id="EDQ90229.1"/>
    </source>
</evidence>
<name>A9UWK5_MONBE</name>
<evidence type="ECO:0000313" key="2">
    <source>
        <dbReference type="Proteomes" id="UP000001357"/>
    </source>
</evidence>
<accession>A9UWK5</accession>
<organism evidence="1 2">
    <name type="scientific">Monosiga brevicollis</name>
    <name type="common">Choanoflagellate</name>
    <dbReference type="NCBI Taxonomy" id="81824"/>
    <lineage>
        <taxon>Eukaryota</taxon>
        <taxon>Choanoflagellata</taxon>
        <taxon>Craspedida</taxon>
        <taxon>Salpingoecidae</taxon>
        <taxon>Monosiga</taxon>
    </lineage>
</organism>
<dbReference type="EMBL" id="CH991548">
    <property type="protein sequence ID" value="EDQ90229.1"/>
    <property type="molecule type" value="Genomic_DNA"/>
</dbReference>
<protein>
    <submittedName>
        <fullName evidence="1">Uncharacterized protein</fullName>
    </submittedName>
</protein>
<reference evidence="1 2" key="1">
    <citation type="journal article" date="2008" name="Nature">
        <title>The genome of the choanoflagellate Monosiga brevicollis and the origin of metazoans.</title>
        <authorList>
            <consortium name="JGI Sequencing"/>
            <person name="King N."/>
            <person name="Westbrook M.J."/>
            <person name="Young S.L."/>
            <person name="Kuo A."/>
            <person name="Abedin M."/>
            <person name="Chapman J."/>
            <person name="Fairclough S."/>
            <person name="Hellsten U."/>
            <person name="Isogai Y."/>
            <person name="Letunic I."/>
            <person name="Marr M."/>
            <person name="Pincus D."/>
            <person name="Putnam N."/>
            <person name="Rokas A."/>
            <person name="Wright K.J."/>
            <person name="Zuzow R."/>
            <person name="Dirks W."/>
            <person name="Good M."/>
            <person name="Goodstein D."/>
            <person name="Lemons D."/>
            <person name="Li W."/>
            <person name="Lyons J.B."/>
            <person name="Morris A."/>
            <person name="Nichols S."/>
            <person name="Richter D.J."/>
            <person name="Salamov A."/>
            <person name="Bork P."/>
            <person name="Lim W.A."/>
            <person name="Manning G."/>
            <person name="Miller W.T."/>
            <person name="McGinnis W."/>
            <person name="Shapiro H."/>
            <person name="Tjian R."/>
            <person name="Grigoriev I.V."/>
            <person name="Rokhsar D."/>
        </authorList>
    </citation>
    <scope>NUCLEOTIDE SEQUENCE [LARGE SCALE GENOMIC DNA]</scope>
    <source>
        <strain evidence="2">MX1 / ATCC 50154</strain>
    </source>
</reference>
<dbReference type="InterPro" id="IPR016024">
    <property type="entry name" value="ARM-type_fold"/>
</dbReference>
<sequence>YMQPWLHNVQHLEGNVDVLILGLVKVTITQPELYTSLQAKVWFTMGKISTLVPGIMRAFLNTARECGAGSAEAEIMADCAVTLAAANKELVARIILDEVLECLRQTSQGAKESLPQHPSWPYLAVLTRFLLTLSFNDRLHVENNLPALLHIITMLMASGGLQVRAAIHAITINILQSLCTTLTLDAEQLRRMRVRLQELTIPRTYLQFGISGTRDSSEAVFLTRGRSGPGSLRKQKSLLDDSVRDLIPLKLDALQHLVNNLWETLEDVEPANARWRSEWHALTQAAAFRANPALQPRAFVTMGTTSRHMPHATLAKILDNLATALKRQDVDLVDSIMMALARLLAVVVPRESGLEFHALSFWTAVTILHLGSAALFTSALAVIETVLTAFEDHRVVDGHSLIHVLEPSRARCQQQFGELDASIGMSFADSFDFAMAGSLVRGLQHSQPGTVTRTIRLLSQLLNIERGMQARNSTRLSLTSFKVRRSMLGYLTVLWPIADEV</sequence>
<dbReference type="STRING" id="81824.A9UWK5"/>
<dbReference type="SUPFAM" id="SSF48371">
    <property type="entry name" value="ARM repeat"/>
    <property type="match status" value="1"/>
</dbReference>
<feature type="non-terminal residue" evidence="1">
    <location>
        <position position="501"/>
    </location>
</feature>
<dbReference type="GeneID" id="5890111"/>
<gene>
    <name evidence="1" type="ORF">MONBRDRAFT_776</name>
</gene>
<dbReference type="InParanoid" id="A9UWK5"/>
<dbReference type="eggNOG" id="KOG1826">
    <property type="taxonomic scope" value="Eukaryota"/>
</dbReference>
<proteinExistence type="predicted"/>
<dbReference type="AlphaFoldDB" id="A9UWK5"/>
<dbReference type="RefSeq" id="XP_001744996.1">
    <property type="nucleotide sequence ID" value="XM_001744944.1"/>
</dbReference>
<feature type="non-terminal residue" evidence="1">
    <location>
        <position position="1"/>
    </location>
</feature>
<keyword evidence="2" id="KW-1185">Reference proteome</keyword>